<sequence>MLGNELLIKVMRHLRKANIDYGKSVALNVGVPLEEAVAALEELERRGLIERVHGSAVKNTEAKFKLSSEVRKHHTYYRLTRCGEHLLRELERDPVQAYLESLGETDLKVLEVAEKVNVDHALTFAKLTGMSLEEVNRELERLVKLGLMEEDKSKVIKFGERKAKPKRETRTHHKYYRLSRLGELVVRRSRK</sequence>
<name>A0A348B1X3_9CREN</name>
<dbReference type="Proteomes" id="UP000276741">
    <property type="component" value="Chromosome"/>
</dbReference>
<evidence type="ECO:0000313" key="2">
    <source>
        <dbReference type="EMBL" id="GGT94454.1"/>
    </source>
</evidence>
<dbReference type="InterPro" id="IPR019254">
    <property type="entry name" value="DUF2250"/>
</dbReference>
<reference evidence="2" key="1">
    <citation type="journal article" date="2014" name="Int. J. Syst. Evol. Microbiol.">
        <title>Complete genome sequence of Corynebacterium casei LMG S-19264T (=DSM 44701T), isolated from a smear-ripened cheese.</title>
        <authorList>
            <consortium name="US DOE Joint Genome Institute (JGI-PGF)"/>
            <person name="Walter F."/>
            <person name="Albersmeier A."/>
            <person name="Kalinowski J."/>
            <person name="Ruckert C."/>
        </authorList>
    </citation>
    <scope>NUCLEOTIDE SEQUENCE</scope>
    <source>
        <strain evidence="2">JCM 31740</strain>
    </source>
</reference>
<accession>A0A348B1X3</accession>
<reference evidence="3" key="2">
    <citation type="submission" date="2018-04" db="EMBL/GenBank/DDBJ databases">
        <title>Complete genome sequence of Sulfodiicoccus acidiphilus strain HS-1.</title>
        <authorList>
            <person name="Sakai H.D."/>
            <person name="Kurosawa N."/>
        </authorList>
    </citation>
    <scope>NUCLEOTIDE SEQUENCE [LARGE SCALE GENOMIC DNA]</scope>
    <source>
        <strain evidence="3">HS-1</strain>
    </source>
</reference>
<dbReference type="EMBL" id="BMQS01000008">
    <property type="protein sequence ID" value="GGT94454.1"/>
    <property type="molecule type" value="Genomic_DNA"/>
</dbReference>
<reference evidence="1" key="3">
    <citation type="journal article" date="2019" name="BMC Res. Notes">
        <title>Complete genome sequence of the Sulfodiicoccus acidiphilus strain HS-1T, the first crenarchaeon that lacks polB3, isolated from an acidic hot spring in Ohwaku-dani, Hakone, Japan.</title>
        <authorList>
            <person name="Sakai H.D."/>
            <person name="Kurosawa N."/>
        </authorList>
    </citation>
    <scope>NUCLEOTIDE SEQUENCE</scope>
    <source>
        <strain evidence="1">HS-1</strain>
    </source>
</reference>
<dbReference type="KEGG" id="sacd:HS1genome_0564"/>
<protein>
    <recommendedName>
        <fullName evidence="4">DUF2250 domain-containing protein</fullName>
    </recommendedName>
</protein>
<reference evidence="2" key="4">
    <citation type="submission" date="2020-09" db="EMBL/GenBank/DDBJ databases">
        <authorList>
            <person name="Sun Q."/>
            <person name="Ohkuma M."/>
        </authorList>
    </citation>
    <scope>NUCLEOTIDE SEQUENCE</scope>
    <source>
        <strain evidence="2">JCM 31740</strain>
    </source>
</reference>
<evidence type="ECO:0000313" key="3">
    <source>
        <dbReference type="Proteomes" id="UP000276741"/>
    </source>
</evidence>
<dbReference type="EMBL" id="AP018553">
    <property type="protein sequence ID" value="BBD72175.1"/>
    <property type="molecule type" value="Genomic_DNA"/>
</dbReference>
<gene>
    <name evidence="2" type="ORF">GCM10007116_10060</name>
    <name evidence="1" type="ORF">HS1genome_0564</name>
</gene>
<proteinExistence type="predicted"/>
<evidence type="ECO:0008006" key="4">
    <source>
        <dbReference type="Google" id="ProtNLM"/>
    </source>
</evidence>
<evidence type="ECO:0000313" key="1">
    <source>
        <dbReference type="EMBL" id="BBD72175.1"/>
    </source>
</evidence>
<dbReference type="AlphaFoldDB" id="A0A348B1X3"/>
<organism evidence="1 3">
    <name type="scientific">Sulfodiicoccus acidiphilus</name>
    <dbReference type="NCBI Taxonomy" id="1670455"/>
    <lineage>
        <taxon>Archaea</taxon>
        <taxon>Thermoproteota</taxon>
        <taxon>Thermoprotei</taxon>
        <taxon>Sulfolobales</taxon>
        <taxon>Sulfolobaceae</taxon>
        <taxon>Sulfodiicoccus</taxon>
    </lineage>
</organism>
<dbReference type="Proteomes" id="UP000616143">
    <property type="component" value="Unassembled WGS sequence"/>
</dbReference>
<dbReference type="Pfam" id="PF10007">
    <property type="entry name" value="DUF2250"/>
    <property type="match status" value="2"/>
</dbReference>
<keyword evidence="3" id="KW-1185">Reference proteome</keyword>